<organism evidence="1 2">
    <name type="scientific">Periplaneta americana</name>
    <name type="common">American cockroach</name>
    <name type="synonym">Blatta americana</name>
    <dbReference type="NCBI Taxonomy" id="6978"/>
    <lineage>
        <taxon>Eukaryota</taxon>
        <taxon>Metazoa</taxon>
        <taxon>Ecdysozoa</taxon>
        <taxon>Arthropoda</taxon>
        <taxon>Hexapoda</taxon>
        <taxon>Insecta</taxon>
        <taxon>Pterygota</taxon>
        <taxon>Neoptera</taxon>
        <taxon>Polyneoptera</taxon>
        <taxon>Dictyoptera</taxon>
        <taxon>Blattodea</taxon>
        <taxon>Blattoidea</taxon>
        <taxon>Blattidae</taxon>
        <taxon>Blattinae</taxon>
        <taxon>Periplaneta</taxon>
    </lineage>
</organism>
<dbReference type="SUPFAM" id="SSF56219">
    <property type="entry name" value="DNase I-like"/>
    <property type="match status" value="1"/>
</dbReference>
<evidence type="ECO:0000313" key="1">
    <source>
        <dbReference type="EMBL" id="KAJ4430445.1"/>
    </source>
</evidence>
<proteinExistence type="predicted"/>
<comment type="caution">
    <text evidence="1">The sequence shown here is derived from an EMBL/GenBank/DDBJ whole genome shotgun (WGS) entry which is preliminary data.</text>
</comment>
<protein>
    <recommendedName>
        <fullName evidence="3">Per a allergen</fullName>
    </recommendedName>
</protein>
<accession>A0ABQ8S9E0</accession>
<dbReference type="Gene3D" id="3.60.10.10">
    <property type="entry name" value="Endonuclease/exonuclease/phosphatase"/>
    <property type="match status" value="1"/>
</dbReference>
<dbReference type="InterPro" id="IPR036691">
    <property type="entry name" value="Endo/exonu/phosph_ase_sf"/>
</dbReference>
<evidence type="ECO:0008006" key="3">
    <source>
        <dbReference type="Google" id="ProtNLM"/>
    </source>
</evidence>
<evidence type="ECO:0000313" key="2">
    <source>
        <dbReference type="Proteomes" id="UP001148838"/>
    </source>
</evidence>
<keyword evidence="2" id="KW-1185">Reference proteome</keyword>
<dbReference type="Proteomes" id="UP001148838">
    <property type="component" value="Unassembled WGS sequence"/>
</dbReference>
<sequence>MIILKMAAPSIILPCGMLGTYPGDIFTTKCLRKDNTAAHLLTTTARKRDNAIGRSEVIKIGTWNPRGLTNKETELEKELENMKVDIAVIPETKKKLKGSYELERYFIIYHGVPQEKRASAGIAILIKRNWEIELITMNL</sequence>
<name>A0ABQ8S9E0_PERAM</name>
<reference evidence="1 2" key="1">
    <citation type="journal article" date="2022" name="Allergy">
        <title>Genome assembly and annotation of Periplaneta americana reveal a comprehensive cockroach allergen profile.</title>
        <authorList>
            <person name="Wang L."/>
            <person name="Xiong Q."/>
            <person name="Saelim N."/>
            <person name="Wang L."/>
            <person name="Nong W."/>
            <person name="Wan A.T."/>
            <person name="Shi M."/>
            <person name="Liu X."/>
            <person name="Cao Q."/>
            <person name="Hui J.H.L."/>
            <person name="Sookrung N."/>
            <person name="Leung T.F."/>
            <person name="Tungtrongchitr A."/>
            <person name="Tsui S.K.W."/>
        </authorList>
    </citation>
    <scope>NUCLEOTIDE SEQUENCE [LARGE SCALE GENOMIC DNA]</scope>
    <source>
        <strain evidence="1">PWHHKU_190912</strain>
    </source>
</reference>
<gene>
    <name evidence="1" type="ORF">ANN_22661</name>
</gene>
<dbReference type="EMBL" id="JAJSOF020000033">
    <property type="protein sequence ID" value="KAJ4430445.1"/>
    <property type="molecule type" value="Genomic_DNA"/>
</dbReference>